<dbReference type="InterPro" id="IPR039420">
    <property type="entry name" value="WalR-like"/>
</dbReference>
<dbReference type="EMBL" id="JAEPES010000001">
    <property type="protein sequence ID" value="MBK4346986.1"/>
    <property type="molecule type" value="Genomic_DNA"/>
</dbReference>
<dbReference type="Proteomes" id="UP000636458">
    <property type="component" value="Unassembled WGS sequence"/>
</dbReference>
<keyword evidence="2" id="KW-0902">Two-component regulatory system</keyword>
<dbReference type="InterPro" id="IPR036388">
    <property type="entry name" value="WH-like_DNA-bd_sf"/>
</dbReference>
<dbReference type="PANTHER" id="PTHR48111:SF1">
    <property type="entry name" value="TWO-COMPONENT RESPONSE REGULATOR ORR33"/>
    <property type="match status" value="1"/>
</dbReference>
<keyword evidence="12" id="KW-1185">Reference proteome</keyword>
<dbReference type="Pfam" id="PF00486">
    <property type="entry name" value="Trans_reg_C"/>
    <property type="match status" value="1"/>
</dbReference>
<dbReference type="GO" id="GO:0000156">
    <property type="term" value="F:phosphorelay response regulator activity"/>
    <property type="evidence" value="ECO:0007669"/>
    <property type="project" value="TreeGrafter"/>
</dbReference>
<dbReference type="EMBL" id="JAEPES010000003">
    <property type="protein sequence ID" value="MBK4347891.1"/>
    <property type="molecule type" value="Genomic_DNA"/>
</dbReference>
<name>A0A934SM37_9MICO</name>
<keyword evidence="3" id="KW-0805">Transcription regulation</keyword>
<keyword evidence="4 7" id="KW-0238">DNA-binding</keyword>
<dbReference type="CDD" id="cd00383">
    <property type="entry name" value="trans_reg_C"/>
    <property type="match status" value="1"/>
</dbReference>
<evidence type="ECO:0000256" key="2">
    <source>
        <dbReference type="ARBA" id="ARBA00023012"/>
    </source>
</evidence>
<dbReference type="PROSITE" id="PS51755">
    <property type="entry name" value="OMPR_PHOB"/>
    <property type="match status" value="1"/>
</dbReference>
<dbReference type="SUPFAM" id="SSF52172">
    <property type="entry name" value="CheY-like"/>
    <property type="match status" value="1"/>
</dbReference>
<dbReference type="GO" id="GO:0005829">
    <property type="term" value="C:cytosol"/>
    <property type="evidence" value="ECO:0007669"/>
    <property type="project" value="TreeGrafter"/>
</dbReference>
<comment type="caution">
    <text evidence="11">The sequence shown here is derived from an EMBL/GenBank/DDBJ whole genome shotgun (WGS) entry which is preliminary data.</text>
</comment>
<dbReference type="GO" id="GO:0006355">
    <property type="term" value="P:regulation of DNA-templated transcription"/>
    <property type="evidence" value="ECO:0007669"/>
    <property type="project" value="InterPro"/>
</dbReference>
<dbReference type="Pfam" id="PF00072">
    <property type="entry name" value="Response_reg"/>
    <property type="match status" value="1"/>
</dbReference>
<dbReference type="SMART" id="SM00448">
    <property type="entry name" value="REC"/>
    <property type="match status" value="1"/>
</dbReference>
<dbReference type="PROSITE" id="PS50110">
    <property type="entry name" value="RESPONSE_REGULATORY"/>
    <property type="match status" value="1"/>
</dbReference>
<accession>A0A934SM37</accession>
<dbReference type="InterPro" id="IPR011006">
    <property type="entry name" value="CheY-like_superfamily"/>
</dbReference>
<organism evidence="11 12">
    <name type="scientific">Lacisediminihabitans changchengi</name>
    <dbReference type="NCBI Taxonomy" id="2787634"/>
    <lineage>
        <taxon>Bacteria</taxon>
        <taxon>Bacillati</taxon>
        <taxon>Actinomycetota</taxon>
        <taxon>Actinomycetes</taxon>
        <taxon>Micrococcales</taxon>
        <taxon>Microbacteriaceae</taxon>
        <taxon>Lacisediminihabitans</taxon>
    </lineage>
</organism>
<evidence type="ECO:0000256" key="5">
    <source>
        <dbReference type="ARBA" id="ARBA00023163"/>
    </source>
</evidence>
<dbReference type="Gene3D" id="6.10.250.690">
    <property type="match status" value="1"/>
</dbReference>
<evidence type="ECO:0000259" key="9">
    <source>
        <dbReference type="PROSITE" id="PS51755"/>
    </source>
</evidence>
<feature type="modified residue" description="4-aspartylphosphate" evidence="6">
    <location>
        <position position="58"/>
    </location>
</feature>
<feature type="DNA-binding region" description="OmpR/PhoB-type" evidence="7">
    <location>
        <begin position="131"/>
        <end position="229"/>
    </location>
</feature>
<dbReference type="SUPFAM" id="SSF46894">
    <property type="entry name" value="C-terminal effector domain of the bipartite response regulators"/>
    <property type="match status" value="1"/>
</dbReference>
<dbReference type="GO" id="GO:0032993">
    <property type="term" value="C:protein-DNA complex"/>
    <property type="evidence" value="ECO:0007669"/>
    <property type="project" value="TreeGrafter"/>
</dbReference>
<evidence type="ECO:0000256" key="1">
    <source>
        <dbReference type="ARBA" id="ARBA00022553"/>
    </source>
</evidence>
<dbReference type="InterPro" id="IPR016032">
    <property type="entry name" value="Sig_transdc_resp-reg_C-effctor"/>
</dbReference>
<dbReference type="InterPro" id="IPR001867">
    <property type="entry name" value="OmpR/PhoB-type_DNA-bd"/>
</dbReference>
<evidence type="ECO:0000256" key="6">
    <source>
        <dbReference type="PROSITE-ProRule" id="PRU00169"/>
    </source>
</evidence>
<evidence type="ECO:0000256" key="7">
    <source>
        <dbReference type="PROSITE-ProRule" id="PRU01091"/>
    </source>
</evidence>
<dbReference type="PANTHER" id="PTHR48111">
    <property type="entry name" value="REGULATOR OF RPOS"/>
    <property type="match status" value="1"/>
</dbReference>
<dbReference type="InterPro" id="IPR001789">
    <property type="entry name" value="Sig_transdc_resp-reg_receiver"/>
</dbReference>
<keyword evidence="1 6" id="KW-0597">Phosphoprotein</keyword>
<gene>
    <name evidence="10" type="ORF">IV501_05010</name>
    <name evidence="11" type="ORF">IV501_09615</name>
</gene>
<feature type="domain" description="OmpR/PhoB-type" evidence="9">
    <location>
        <begin position="131"/>
        <end position="229"/>
    </location>
</feature>
<evidence type="ECO:0000259" key="8">
    <source>
        <dbReference type="PROSITE" id="PS50110"/>
    </source>
</evidence>
<dbReference type="RefSeq" id="WP_200555263.1">
    <property type="nucleotide sequence ID" value="NZ_JAEPES010000001.1"/>
</dbReference>
<evidence type="ECO:0000256" key="4">
    <source>
        <dbReference type="ARBA" id="ARBA00023125"/>
    </source>
</evidence>
<proteinExistence type="predicted"/>
<protein>
    <submittedName>
        <fullName evidence="11">Response regulator transcription factor</fullName>
    </submittedName>
</protein>
<keyword evidence="5" id="KW-0804">Transcription</keyword>
<evidence type="ECO:0000313" key="10">
    <source>
        <dbReference type="EMBL" id="MBK4346986.1"/>
    </source>
</evidence>
<dbReference type="Gene3D" id="1.10.10.10">
    <property type="entry name" value="Winged helix-like DNA-binding domain superfamily/Winged helix DNA-binding domain"/>
    <property type="match status" value="1"/>
</dbReference>
<sequence length="233" mass="25480">MVANSSTSRILVVEDDHEMSDLVAKGLRAEGYEVTVVTNGMDALMAAASGTFAAATIDVMMPEMTGFEVCRHLRNHGNSLPVLLVTARDAIEDRVFGLDSGADDYLTKPFAFAEFAARVRALVRRDSAAPKIVVVAGNVSLDTATMRASVANASISFSTKEFLLLRFLIVHIDRAVSRAEILEEVWGTINNIDPTIVDQYIKYVRRKLESTSADVIIRTVRGIGYELRAREGV</sequence>
<dbReference type="GO" id="GO:0000976">
    <property type="term" value="F:transcription cis-regulatory region binding"/>
    <property type="evidence" value="ECO:0007669"/>
    <property type="project" value="TreeGrafter"/>
</dbReference>
<reference evidence="11" key="1">
    <citation type="submission" date="2021-01" db="EMBL/GenBank/DDBJ databases">
        <title>Lacisediminihabitans sp. nov. strain G11-30, isolated from Antarctic Soil.</title>
        <authorList>
            <person name="Li J."/>
        </authorList>
    </citation>
    <scope>NUCLEOTIDE SEQUENCE</scope>
    <source>
        <strain evidence="11">G11-30</strain>
    </source>
</reference>
<evidence type="ECO:0000313" key="11">
    <source>
        <dbReference type="EMBL" id="MBK4347891.1"/>
    </source>
</evidence>
<dbReference type="SMART" id="SM00862">
    <property type="entry name" value="Trans_reg_C"/>
    <property type="match status" value="1"/>
</dbReference>
<evidence type="ECO:0000313" key="12">
    <source>
        <dbReference type="Proteomes" id="UP000636458"/>
    </source>
</evidence>
<evidence type="ECO:0000256" key="3">
    <source>
        <dbReference type="ARBA" id="ARBA00023015"/>
    </source>
</evidence>
<dbReference type="Gene3D" id="3.40.50.2300">
    <property type="match status" value="1"/>
</dbReference>
<dbReference type="AlphaFoldDB" id="A0A934SM37"/>
<feature type="domain" description="Response regulatory" evidence="8">
    <location>
        <begin position="9"/>
        <end position="123"/>
    </location>
</feature>